<gene>
    <name evidence="1" type="ORF">ACOC_LOCUS9158</name>
</gene>
<accession>A0A0R3PTN0</accession>
<dbReference type="AlphaFoldDB" id="A0A0R3PTN0"/>
<sequence>MSKVPESAAASDDDDDDDADDVFVCSVMVMNAITTPDKIPYALCEFYGVRRVDEWILLTAEFSQARRCQLFTPQSLAFTVADILAISVGTDDG</sequence>
<evidence type="ECO:0000313" key="2">
    <source>
        <dbReference type="Proteomes" id="UP000267027"/>
    </source>
</evidence>
<reference evidence="3" key="1">
    <citation type="submission" date="2017-02" db="UniProtKB">
        <authorList>
            <consortium name="WormBaseParasite"/>
        </authorList>
    </citation>
    <scope>IDENTIFICATION</scope>
</reference>
<proteinExistence type="predicted"/>
<dbReference type="EMBL" id="UYYA01004256">
    <property type="protein sequence ID" value="VDM60743.1"/>
    <property type="molecule type" value="Genomic_DNA"/>
</dbReference>
<dbReference type="WBParaSite" id="ACOC_0000915701-mRNA-1">
    <property type="protein sequence ID" value="ACOC_0000915701-mRNA-1"/>
    <property type="gene ID" value="ACOC_0000915701"/>
</dbReference>
<protein>
    <submittedName>
        <fullName evidence="3">UDENN domain-containing protein</fullName>
    </submittedName>
</protein>
<evidence type="ECO:0000313" key="3">
    <source>
        <dbReference type="WBParaSite" id="ACOC_0000915701-mRNA-1"/>
    </source>
</evidence>
<organism evidence="3">
    <name type="scientific">Angiostrongylus costaricensis</name>
    <name type="common">Nematode worm</name>
    <dbReference type="NCBI Taxonomy" id="334426"/>
    <lineage>
        <taxon>Eukaryota</taxon>
        <taxon>Metazoa</taxon>
        <taxon>Ecdysozoa</taxon>
        <taxon>Nematoda</taxon>
        <taxon>Chromadorea</taxon>
        <taxon>Rhabditida</taxon>
        <taxon>Rhabditina</taxon>
        <taxon>Rhabditomorpha</taxon>
        <taxon>Strongyloidea</taxon>
        <taxon>Metastrongylidae</taxon>
        <taxon>Angiostrongylus</taxon>
    </lineage>
</organism>
<keyword evidence="2" id="KW-1185">Reference proteome</keyword>
<name>A0A0R3PTN0_ANGCS</name>
<reference evidence="1 2" key="2">
    <citation type="submission" date="2018-11" db="EMBL/GenBank/DDBJ databases">
        <authorList>
            <consortium name="Pathogen Informatics"/>
        </authorList>
    </citation>
    <scope>NUCLEOTIDE SEQUENCE [LARGE SCALE GENOMIC DNA]</scope>
    <source>
        <strain evidence="1 2">Costa Rica</strain>
    </source>
</reference>
<dbReference type="Proteomes" id="UP000267027">
    <property type="component" value="Unassembled WGS sequence"/>
</dbReference>
<evidence type="ECO:0000313" key="1">
    <source>
        <dbReference type="EMBL" id="VDM60743.1"/>
    </source>
</evidence>